<sequence length="72" mass="8138">MHSGQVGIIGSLELLIGQQRVKTRRATCAQRLDGNRRVVTLLGGHYRRDHFKPVVFLACHLSNPAIQSKREF</sequence>
<reference evidence="1 2" key="1">
    <citation type="journal article" date="2013" name="PLoS Pathog.">
        <title>Genomic analysis of the Kiwifruit pathogen Pseudomonas syringae pv. actinidiae provides insight into the origins of an emergent plant disease.</title>
        <authorList>
            <person name="McCann H.C."/>
            <person name="Rikkerink E.H."/>
            <person name="Bertels F."/>
            <person name="Fiers M."/>
            <person name="Lu A."/>
            <person name="Rees-George J."/>
            <person name="Andersen M.T."/>
            <person name="Gleave A.P."/>
            <person name="Haubold B."/>
            <person name="Wohlers M.W."/>
            <person name="Guttman D.S."/>
            <person name="Wang P.W."/>
            <person name="Straub C."/>
            <person name="Vanneste J.L."/>
            <person name="Rainey P.B."/>
            <person name="Templeton M.D."/>
        </authorList>
    </citation>
    <scope>NUCLEOTIDE SEQUENCE [LARGE SCALE GENOMIC DNA]</scope>
    <source>
        <strain evidence="1 2">ICMP 19096</strain>
    </source>
</reference>
<dbReference type="EMBL" id="AOKF01001263">
    <property type="protein sequence ID" value="EPN61326.1"/>
    <property type="molecule type" value="Genomic_DNA"/>
</dbReference>
<accession>A0A656JYS8</accession>
<proteinExistence type="predicted"/>
<protein>
    <submittedName>
        <fullName evidence="1">Uncharacterized protein</fullName>
    </submittedName>
</protein>
<evidence type="ECO:0000313" key="1">
    <source>
        <dbReference type="EMBL" id="EPN61326.1"/>
    </source>
</evidence>
<gene>
    <name evidence="1" type="ORF">A245_15017</name>
</gene>
<comment type="caution">
    <text evidence="1">The sequence shown here is derived from an EMBL/GenBank/DDBJ whole genome shotgun (WGS) entry which is preliminary data.</text>
</comment>
<dbReference type="AlphaFoldDB" id="A0A656JYS8"/>
<evidence type="ECO:0000313" key="2">
    <source>
        <dbReference type="Proteomes" id="UP000018849"/>
    </source>
</evidence>
<organism evidence="1 2">
    <name type="scientific">Pseudomonas syringae pv. actinidiae ICMP 19096</name>
    <dbReference type="NCBI Taxonomy" id="1194405"/>
    <lineage>
        <taxon>Bacteria</taxon>
        <taxon>Pseudomonadati</taxon>
        <taxon>Pseudomonadota</taxon>
        <taxon>Gammaproteobacteria</taxon>
        <taxon>Pseudomonadales</taxon>
        <taxon>Pseudomonadaceae</taxon>
        <taxon>Pseudomonas</taxon>
        <taxon>Pseudomonas syringae</taxon>
    </lineage>
</organism>
<dbReference type="Proteomes" id="UP000018849">
    <property type="component" value="Unassembled WGS sequence"/>
</dbReference>
<name>A0A656JYS8_PSESF</name>